<dbReference type="GO" id="GO:0017089">
    <property type="term" value="F:glycolipid transfer activity"/>
    <property type="evidence" value="ECO:0007669"/>
    <property type="project" value="TreeGrafter"/>
</dbReference>
<name>A0A845BLX9_9NEIS</name>
<evidence type="ECO:0000256" key="5">
    <source>
        <dbReference type="ARBA" id="ARBA00023136"/>
    </source>
</evidence>
<organism evidence="6 7">
    <name type="scientific">Craterilacuibacter sinensis</name>
    <dbReference type="NCBI Taxonomy" id="2686017"/>
    <lineage>
        <taxon>Bacteria</taxon>
        <taxon>Pseudomonadati</taxon>
        <taxon>Pseudomonadota</taxon>
        <taxon>Betaproteobacteria</taxon>
        <taxon>Neisseriales</taxon>
        <taxon>Neisseriaceae</taxon>
        <taxon>Craterilacuibacter</taxon>
    </lineage>
</organism>
<keyword evidence="1" id="KW-1003">Cell membrane</keyword>
<keyword evidence="4" id="KW-1133">Transmembrane helix</keyword>
<keyword evidence="3" id="KW-0812">Transmembrane</keyword>
<dbReference type="EMBL" id="WSSB01000008">
    <property type="protein sequence ID" value="MXR37332.1"/>
    <property type="molecule type" value="Genomic_DNA"/>
</dbReference>
<dbReference type="InterPro" id="IPR052363">
    <property type="entry name" value="LPS_export_LptC"/>
</dbReference>
<evidence type="ECO:0000256" key="1">
    <source>
        <dbReference type="ARBA" id="ARBA00022475"/>
    </source>
</evidence>
<evidence type="ECO:0000256" key="4">
    <source>
        <dbReference type="ARBA" id="ARBA00022989"/>
    </source>
</evidence>
<dbReference type="AlphaFoldDB" id="A0A845BLX9"/>
<dbReference type="InterPro" id="IPR026265">
    <property type="entry name" value="LptC"/>
</dbReference>
<dbReference type="NCBIfam" id="TIGR04409">
    <property type="entry name" value="LptC_YrbK"/>
    <property type="match status" value="1"/>
</dbReference>
<dbReference type="RefSeq" id="WP_124736264.1">
    <property type="nucleotide sequence ID" value="NZ_WSSB01000008.1"/>
</dbReference>
<keyword evidence="7" id="KW-1185">Reference proteome</keyword>
<dbReference type="GO" id="GO:0030288">
    <property type="term" value="C:outer membrane-bounded periplasmic space"/>
    <property type="evidence" value="ECO:0007669"/>
    <property type="project" value="TreeGrafter"/>
</dbReference>
<gene>
    <name evidence="6" type="primary">lptC</name>
    <name evidence="6" type="ORF">GQF02_10140</name>
</gene>
<dbReference type="InterPro" id="IPR010664">
    <property type="entry name" value="LipoPS_assembly_LptC-rel"/>
</dbReference>
<reference evidence="6 7" key="1">
    <citation type="submission" date="2019-12" db="EMBL/GenBank/DDBJ databases">
        <title>Neisseriaceae gen. nov. sp. Genome sequencing and assembly.</title>
        <authorList>
            <person name="Liu Z."/>
            <person name="Li A."/>
        </authorList>
    </citation>
    <scope>NUCLEOTIDE SEQUENCE [LARGE SCALE GENOMIC DNA]</scope>
    <source>
        <strain evidence="6 7">B2N2-7</strain>
    </source>
</reference>
<comment type="caution">
    <text evidence="6">The sequence shown here is derived from an EMBL/GenBank/DDBJ whole genome shotgun (WGS) entry which is preliminary data.</text>
</comment>
<keyword evidence="2" id="KW-0997">Cell inner membrane</keyword>
<dbReference type="PANTHER" id="PTHR37481:SF1">
    <property type="entry name" value="LIPOPOLYSACCHARIDE EXPORT SYSTEM PROTEIN LPTC"/>
    <property type="match status" value="1"/>
</dbReference>
<dbReference type="GO" id="GO:0015221">
    <property type="term" value="F:lipopolysaccharide transmembrane transporter activity"/>
    <property type="evidence" value="ECO:0007669"/>
    <property type="project" value="InterPro"/>
</dbReference>
<accession>A0A845BLX9</accession>
<evidence type="ECO:0000256" key="3">
    <source>
        <dbReference type="ARBA" id="ARBA00022692"/>
    </source>
</evidence>
<evidence type="ECO:0000313" key="7">
    <source>
        <dbReference type="Proteomes" id="UP000467214"/>
    </source>
</evidence>
<dbReference type="Proteomes" id="UP000467214">
    <property type="component" value="Unassembled WGS sequence"/>
</dbReference>
<dbReference type="Gene3D" id="2.60.450.10">
    <property type="entry name" value="Lipopolysaccharide (LPS) transport protein A like domain"/>
    <property type="match status" value="1"/>
</dbReference>
<protein>
    <submittedName>
        <fullName evidence="6">LPS export ABC transporter periplasmic protein LptC</fullName>
    </submittedName>
</protein>
<evidence type="ECO:0000256" key="2">
    <source>
        <dbReference type="ARBA" id="ARBA00022519"/>
    </source>
</evidence>
<dbReference type="PANTHER" id="PTHR37481">
    <property type="entry name" value="LIPOPOLYSACCHARIDE EXPORT SYSTEM PROTEIN LPTC"/>
    <property type="match status" value="1"/>
</dbReference>
<evidence type="ECO:0000313" key="6">
    <source>
        <dbReference type="EMBL" id="MXR37332.1"/>
    </source>
</evidence>
<proteinExistence type="predicted"/>
<sequence>MKRFPRLFPLLLVLMLSVLTMLLDRVTRQSSVQSVIDRDQPEYTVEDFTATRFDAQGLPSDRLQARRMWQFPDAKDIEFEHPFLTSYQQGRINYTVEGEVGRYNNSTGMAWFDRKVQLIDKAEPGKGDVKIDTRALTVNLNTSTAQSPAAVTVYQGDSVANAIGFTYAQKQGLISLLSKVRISYAQP</sequence>
<dbReference type="Pfam" id="PF06835">
    <property type="entry name" value="LptC"/>
    <property type="match status" value="1"/>
</dbReference>
<dbReference type="GO" id="GO:0005886">
    <property type="term" value="C:plasma membrane"/>
    <property type="evidence" value="ECO:0007669"/>
    <property type="project" value="InterPro"/>
</dbReference>
<keyword evidence="5" id="KW-0472">Membrane</keyword>